<dbReference type="EMBL" id="CABVIH010000013">
    <property type="protein sequence ID" value="VVP03765.1"/>
    <property type="molecule type" value="Genomic_DNA"/>
</dbReference>
<dbReference type="AlphaFoldDB" id="A0A5E7KVD9"/>
<sequence length="77" mass="8576">MPLFNVDTVRGGDTFDVLHFIDDRRTGLLVFEVCAPSQNARAVRTTDHDLDVLRQRGVHQTLQGTVVVQKSVATGKR</sequence>
<proteinExistence type="predicted"/>
<protein>
    <submittedName>
        <fullName evidence="1">Uncharacterized protein</fullName>
    </submittedName>
</protein>
<organism evidence="1 2">
    <name type="scientific">Pseudomonas fluorescens</name>
    <dbReference type="NCBI Taxonomy" id="294"/>
    <lineage>
        <taxon>Bacteria</taxon>
        <taxon>Pseudomonadati</taxon>
        <taxon>Pseudomonadota</taxon>
        <taxon>Gammaproteobacteria</taxon>
        <taxon>Pseudomonadales</taxon>
        <taxon>Pseudomonadaceae</taxon>
        <taxon>Pseudomonas</taxon>
    </lineage>
</organism>
<evidence type="ECO:0000313" key="2">
    <source>
        <dbReference type="Proteomes" id="UP000375525"/>
    </source>
</evidence>
<reference evidence="1 2" key="1">
    <citation type="submission" date="2019-09" db="EMBL/GenBank/DDBJ databases">
        <authorList>
            <person name="Chandra G."/>
            <person name="Truman W A."/>
        </authorList>
    </citation>
    <scope>NUCLEOTIDE SEQUENCE [LARGE SCALE GENOMIC DNA]</scope>
    <source>
        <strain evidence="1">PS880</strain>
    </source>
</reference>
<evidence type="ECO:0000313" key="1">
    <source>
        <dbReference type="EMBL" id="VVP03765.1"/>
    </source>
</evidence>
<gene>
    <name evidence="1" type="ORF">PS880_02955</name>
</gene>
<dbReference type="Proteomes" id="UP000375525">
    <property type="component" value="Unassembled WGS sequence"/>
</dbReference>
<accession>A0A5E7KVD9</accession>
<name>A0A5E7KVD9_PSEFL</name>